<dbReference type="AlphaFoldDB" id="A0A0M3HZL4"/>
<evidence type="ECO:0000313" key="1">
    <source>
        <dbReference type="Proteomes" id="UP000036681"/>
    </source>
</evidence>
<name>A0A0M3HZL4_ASCLU</name>
<evidence type="ECO:0000313" key="2">
    <source>
        <dbReference type="WBParaSite" id="ALUE_0000917301-mRNA-1"/>
    </source>
</evidence>
<proteinExistence type="predicted"/>
<accession>A0A0M3HZL4</accession>
<reference evidence="2" key="1">
    <citation type="submission" date="2017-02" db="UniProtKB">
        <authorList>
            <consortium name="WormBaseParasite"/>
        </authorList>
    </citation>
    <scope>IDENTIFICATION</scope>
</reference>
<keyword evidence="1" id="KW-1185">Reference proteome</keyword>
<dbReference type="Proteomes" id="UP000036681">
    <property type="component" value="Unplaced"/>
</dbReference>
<dbReference type="WBParaSite" id="ALUE_0000917301-mRNA-1">
    <property type="protein sequence ID" value="ALUE_0000917301-mRNA-1"/>
    <property type="gene ID" value="ALUE_0000917301"/>
</dbReference>
<organism evidence="1 2">
    <name type="scientific">Ascaris lumbricoides</name>
    <name type="common">Giant roundworm</name>
    <dbReference type="NCBI Taxonomy" id="6252"/>
    <lineage>
        <taxon>Eukaryota</taxon>
        <taxon>Metazoa</taxon>
        <taxon>Ecdysozoa</taxon>
        <taxon>Nematoda</taxon>
        <taxon>Chromadorea</taxon>
        <taxon>Rhabditida</taxon>
        <taxon>Spirurina</taxon>
        <taxon>Ascaridomorpha</taxon>
        <taxon>Ascaridoidea</taxon>
        <taxon>Ascarididae</taxon>
        <taxon>Ascaris</taxon>
    </lineage>
</organism>
<sequence>MCRAPDLPLTCLCRPRALINSQPPLQPTIPFTGLSSATGIVTLLRGDLGNVPRGKRLPAAPKYSRGLRRFFHDRKRHQTTCVNIENVLEYQLSGDACPKCASCGGSEERGVIESGK</sequence>
<protein>
    <submittedName>
        <fullName evidence="2">Uncharacterized protein</fullName>
    </submittedName>
</protein>